<evidence type="ECO:0000313" key="5">
    <source>
        <dbReference type="EMBL" id="KZO89615.1"/>
    </source>
</evidence>
<organism evidence="5 6">
    <name type="scientific">Calocera viscosa (strain TUFC12733)</name>
    <dbReference type="NCBI Taxonomy" id="1330018"/>
    <lineage>
        <taxon>Eukaryota</taxon>
        <taxon>Fungi</taxon>
        <taxon>Dikarya</taxon>
        <taxon>Basidiomycota</taxon>
        <taxon>Agaricomycotina</taxon>
        <taxon>Dacrymycetes</taxon>
        <taxon>Dacrymycetales</taxon>
        <taxon>Dacrymycetaceae</taxon>
        <taxon>Calocera</taxon>
    </lineage>
</organism>
<dbReference type="PROSITE" id="PS51158">
    <property type="entry name" value="ALPHA_KINASE"/>
    <property type="match status" value="1"/>
</dbReference>
<protein>
    <recommendedName>
        <fullName evidence="4">Alpha-type protein kinase domain-containing protein</fullName>
    </recommendedName>
</protein>
<dbReference type="InterPro" id="IPR011009">
    <property type="entry name" value="Kinase-like_dom_sf"/>
</dbReference>
<dbReference type="Gene3D" id="3.20.200.10">
    <property type="entry name" value="MHCK/EF2 kinase"/>
    <property type="match status" value="1"/>
</dbReference>
<keyword evidence="2" id="KW-0808">Transferase</keyword>
<evidence type="ECO:0000256" key="3">
    <source>
        <dbReference type="ARBA" id="ARBA00022777"/>
    </source>
</evidence>
<dbReference type="Proteomes" id="UP000076738">
    <property type="component" value="Unassembled WGS sequence"/>
</dbReference>
<reference evidence="5 6" key="1">
    <citation type="journal article" date="2016" name="Mol. Biol. Evol.">
        <title>Comparative Genomics of Early-Diverging Mushroom-Forming Fungi Provides Insights into the Origins of Lignocellulose Decay Capabilities.</title>
        <authorList>
            <person name="Nagy L.G."/>
            <person name="Riley R."/>
            <person name="Tritt A."/>
            <person name="Adam C."/>
            <person name="Daum C."/>
            <person name="Floudas D."/>
            <person name="Sun H."/>
            <person name="Yadav J.S."/>
            <person name="Pangilinan J."/>
            <person name="Larsson K.H."/>
            <person name="Matsuura K."/>
            <person name="Barry K."/>
            <person name="Labutti K."/>
            <person name="Kuo R."/>
            <person name="Ohm R.A."/>
            <person name="Bhattacharya S.S."/>
            <person name="Shirouzu T."/>
            <person name="Yoshinaga Y."/>
            <person name="Martin F.M."/>
            <person name="Grigoriev I.V."/>
            <person name="Hibbett D.S."/>
        </authorList>
    </citation>
    <scope>NUCLEOTIDE SEQUENCE [LARGE SCALE GENOMIC DNA]</scope>
    <source>
        <strain evidence="5 6">TUFC12733</strain>
    </source>
</reference>
<evidence type="ECO:0000313" key="6">
    <source>
        <dbReference type="Proteomes" id="UP000076738"/>
    </source>
</evidence>
<evidence type="ECO:0000259" key="4">
    <source>
        <dbReference type="PROSITE" id="PS51158"/>
    </source>
</evidence>
<keyword evidence="3" id="KW-0418">Kinase</keyword>
<keyword evidence="1" id="KW-0723">Serine/threonine-protein kinase</keyword>
<keyword evidence="6" id="KW-1185">Reference proteome</keyword>
<name>A0A167FL88_CALVF</name>
<dbReference type="STRING" id="1330018.A0A167FL88"/>
<accession>A0A167FL88</accession>
<evidence type="ECO:0000256" key="2">
    <source>
        <dbReference type="ARBA" id="ARBA00022679"/>
    </source>
</evidence>
<evidence type="ECO:0000256" key="1">
    <source>
        <dbReference type="ARBA" id="ARBA00022527"/>
    </source>
</evidence>
<dbReference type="EMBL" id="KV417376">
    <property type="protein sequence ID" value="KZO89615.1"/>
    <property type="molecule type" value="Genomic_DNA"/>
</dbReference>
<dbReference type="InterPro" id="IPR004166">
    <property type="entry name" value="a-kinase_dom"/>
</dbReference>
<proteinExistence type="predicted"/>
<feature type="domain" description="Alpha-type protein kinase" evidence="4">
    <location>
        <begin position="1"/>
        <end position="80"/>
    </location>
</feature>
<sequence>MQNRRFYIVEEFIDGDFVKCLHNASATPPPTLSPEDMEKALFLVFLQHVIYENATGHMAVISNLQGAGMLLTDPQILTHP</sequence>
<dbReference type="GO" id="GO:0005524">
    <property type="term" value="F:ATP binding"/>
    <property type="evidence" value="ECO:0007669"/>
    <property type="project" value="InterPro"/>
</dbReference>
<dbReference type="OrthoDB" id="301415at2759"/>
<dbReference type="AlphaFoldDB" id="A0A167FL88"/>
<dbReference type="SUPFAM" id="SSF56112">
    <property type="entry name" value="Protein kinase-like (PK-like)"/>
    <property type="match status" value="1"/>
</dbReference>
<gene>
    <name evidence="5" type="ORF">CALVIDRAFT_569770</name>
</gene>
<dbReference type="Pfam" id="PF02816">
    <property type="entry name" value="Alpha_kinase"/>
    <property type="match status" value="1"/>
</dbReference>
<dbReference type="GO" id="GO:0004674">
    <property type="term" value="F:protein serine/threonine kinase activity"/>
    <property type="evidence" value="ECO:0007669"/>
    <property type="project" value="UniProtKB-KW"/>
</dbReference>